<dbReference type="OrthoDB" id="9768147at2"/>
<dbReference type="PANTHER" id="PTHR30069:SF46">
    <property type="entry name" value="OAR PROTEIN"/>
    <property type="match status" value="1"/>
</dbReference>
<proteinExistence type="predicted"/>
<evidence type="ECO:0000256" key="6">
    <source>
        <dbReference type="ARBA" id="ARBA00023237"/>
    </source>
</evidence>
<feature type="signal peptide" evidence="7">
    <location>
        <begin position="1"/>
        <end position="27"/>
    </location>
</feature>
<keyword evidence="7" id="KW-0732">Signal</keyword>
<dbReference type="RefSeq" id="WP_129469422.1">
    <property type="nucleotide sequence ID" value="NZ_SAWZ01000001.1"/>
</dbReference>
<evidence type="ECO:0000256" key="2">
    <source>
        <dbReference type="ARBA" id="ARBA00022448"/>
    </source>
</evidence>
<feature type="chain" id="PRO_5020586743" evidence="7">
    <location>
        <begin position="28"/>
        <end position="1086"/>
    </location>
</feature>
<gene>
    <name evidence="9" type="ORF">EPA99_01555</name>
</gene>
<dbReference type="AlphaFoldDB" id="A0A4Q1K034"/>
<evidence type="ECO:0000256" key="1">
    <source>
        <dbReference type="ARBA" id="ARBA00004571"/>
    </source>
</evidence>
<evidence type="ECO:0000313" key="9">
    <source>
        <dbReference type="EMBL" id="RXR08532.1"/>
    </source>
</evidence>
<organism evidence="9 10">
    <name type="scientific">Pseudoxanthomonas composti</name>
    <dbReference type="NCBI Taxonomy" id="2137479"/>
    <lineage>
        <taxon>Bacteria</taxon>
        <taxon>Pseudomonadati</taxon>
        <taxon>Pseudomonadota</taxon>
        <taxon>Gammaproteobacteria</taxon>
        <taxon>Lysobacterales</taxon>
        <taxon>Lysobacteraceae</taxon>
        <taxon>Pseudoxanthomonas</taxon>
    </lineage>
</organism>
<dbReference type="GO" id="GO:0044718">
    <property type="term" value="P:siderophore transmembrane transport"/>
    <property type="evidence" value="ECO:0007669"/>
    <property type="project" value="TreeGrafter"/>
</dbReference>
<keyword evidence="5" id="KW-0472">Membrane</keyword>
<keyword evidence="10" id="KW-1185">Reference proteome</keyword>
<dbReference type="GO" id="GO:0009279">
    <property type="term" value="C:cell outer membrane"/>
    <property type="evidence" value="ECO:0007669"/>
    <property type="project" value="UniProtKB-SubCell"/>
</dbReference>
<dbReference type="InterPro" id="IPR008969">
    <property type="entry name" value="CarboxyPept-like_regulatory"/>
</dbReference>
<evidence type="ECO:0000259" key="8">
    <source>
        <dbReference type="Pfam" id="PF25183"/>
    </source>
</evidence>
<dbReference type="SUPFAM" id="SSF49464">
    <property type="entry name" value="Carboxypeptidase regulatory domain-like"/>
    <property type="match status" value="1"/>
</dbReference>
<dbReference type="SUPFAM" id="SSF56935">
    <property type="entry name" value="Porins"/>
    <property type="match status" value="1"/>
</dbReference>
<dbReference type="GO" id="GO:0015344">
    <property type="term" value="F:siderophore uptake transmembrane transporter activity"/>
    <property type="evidence" value="ECO:0007669"/>
    <property type="project" value="TreeGrafter"/>
</dbReference>
<keyword evidence="4" id="KW-0812">Transmembrane</keyword>
<protein>
    <submittedName>
        <fullName evidence="9">TonB-dependent receptor</fullName>
    </submittedName>
</protein>
<sequence length="1086" mass="118534">MKQSRRIRTSKLALGLVAALAAAPTFAQSTSAGVGGTVTSASGTPVAGAEVTITHVESGTVSRASTDEAGRYVARGLRVGGPYTVTVTKPGEGTKTEDGVFLSLNQVNTVNAALTGDVTQLGTVTAIGFSGGSSVFSATKTGSGTNITEQTIDALPSINGNIQDFMRLDPRVAFIDRASGTISAGGQNPRYNQINIDGVSASDTFGLEGNNMTTRRQPVSMEAIEAIDINLSNYDVSLPSASGATVNAVTKSGTNEFHGSFYGNLRDGDWFGDNPEGQPFNGFDKETTYGATIGGPIVKDKLFFFANYEKQERKAPGFDLSTTALGKATTVNPNDTFIDMGDIERAQQIAEGYGINAGGLSSNANTDLEEYALKLDWNINDNHRASLRYSKLEQNQLRIQGMATSSVSLSSYWYTHQKTVESYVGQLFSDWSDNFSTEFKASYRDYSAVRVTDSTAPSIRIYFAGTAAQPTGDSLYLGTEANTHGNSLFTKTWDYYGAATWNVGDHDVKFGFAYTDNDIYNFFGANSYGTYTFAGLNNFAQGRYSSYNLSYETSPGSIAADYKNSNLGLFIQDTWYVNNNLTLTAGVRGDRPDTNRDPQYNAQAEQVFGYNNSKLFSGDFLIQPRLGFNYTFDSDRPTQLRGGVGLFQGDAPQVWVGNSFNTTGLNYVSYNYQAYDPTVPFGPDGKNPTVPSGPGTLPTQNVNLVGKDFKLPSIWKANLAFDHELPWYGIVASAEWLSTKVKDGLYYQSLNIGPTPVPGEGPVPNSIGPDGRDLYWRPTAVNRAWANADARFGRNAAFNNVFLIDNTSKGKTNQFTVGLSKPWSENSDWDWSLNYTYTQATEVGPLTSSTASSGWGYQYAFNSNSDVETTSRYEIKDRVSGNLNWQHKFFGDYKTSVGLFYEGRSGRPYSYVYANDANGDTRTANDLFYVPTGPGDVLFGTMTGTANSFVADPAMEQRFFEWLQANPQLAKYAGRYAPANGFRTGWINTFDVRISQELPGLFKGHKSQLWVDIQNVGNLLNKKWGNIYDYGFFADARVATLQGINNGKYVYNFTAADEPVVANADADGFDQGVSQWSIQLGFRYQF</sequence>
<dbReference type="InterPro" id="IPR057601">
    <property type="entry name" value="Oar-like_b-barrel"/>
</dbReference>
<evidence type="ECO:0000256" key="3">
    <source>
        <dbReference type="ARBA" id="ARBA00022452"/>
    </source>
</evidence>
<comment type="subcellular location">
    <subcellularLocation>
        <location evidence="1">Cell outer membrane</location>
        <topology evidence="1">Multi-pass membrane protein</topology>
    </subcellularLocation>
</comment>
<dbReference type="Gene3D" id="2.60.40.1120">
    <property type="entry name" value="Carboxypeptidase-like, regulatory domain"/>
    <property type="match status" value="1"/>
</dbReference>
<evidence type="ECO:0000256" key="7">
    <source>
        <dbReference type="SAM" id="SignalP"/>
    </source>
</evidence>
<dbReference type="InterPro" id="IPR039426">
    <property type="entry name" value="TonB-dep_rcpt-like"/>
</dbReference>
<dbReference type="PANTHER" id="PTHR30069">
    <property type="entry name" value="TONB-DEPENDENT OUTER MEMBRANE RECEPTOR"/>
    <property type="match status" value="1"/>
</dbReference>
<dbReference type="EMBL" id="SAWZ01000001">
    <property type="protein sequence ID" value="RXR08532.1"/>
    <property type="molecule type" value="Genomic_DNA"/>
</dbReference>
<keyword evidence="2" id="KW-0813">Transport</keyword>
<evidence type="ECO:0000313" key="10">
    <source>
        <dbReference type="Proteomes" id="UP000289784"/>
    </source>
</evidence>
<keyword evidence="9" id="KW-0675">Receptor</keyword>
<name>A0A4Q1K034_9GAMM</name>
<dbReference type="Pfam" id="PF25183">
    <property type="entry name" value="OMP_b-brl_4"/>
    <property type="match status" value="1"/>
</dbReference>
<evidence type="ECO:0000256" key="4">
    <source>
        <dbReference type="ARBA" id="ARBA00022692"/>
    </source>
</evidence>
<dbReference type="Gene3D" id="2.40.170.20">
    <property type="entry name" value="TonB-dependent receptor, beta-barrel domain"/>
    <property type="match status" value="1"/>
</dbReference>
<keyword evidence="6" id="KW-0998">Cell outer membrane</keyword>
<comment type="caution">
    <text evidence="9">The sequence shown here is derived from an EMBL/GenBank/DDBJ whole genome shotgun (WGS) entry which is preliminary data.</text>
</comment>
<dbReference type="Pfam" id="PF13620">
    <property type="entry name" value="CarboxypepD_reg"/>
    <property type="match status" value="1"/>
</dbReference>
<accession>A0A4Q1K034</accession>
<dbReference type="InterPro" id="IPR036942">
    <property type="entry name" value="Beta-barrel_TonB_sf"/>
</dbReference>
<dbReference type="Proteomes" id="UP000289784">
    <property type="component" value="Unassembled WGS sequence"/>
</dbReference>
<feature type="domain" description="TonB-dependent transporter Oar-like beta-barrel" evidence="8">
    <location>
        <begin position="249"/>
        <end position="1019"/>
    </location>
</feature>
<evidence type="ECO:0000256" key="5">
    <source>
        <dbReference type="ARBA" id="ARBA00023136"/>
    </source>
</evidence>
<keyword evidence="3" id="KW-1134">Transmembrane beta strand</keyword>
<reference evidence="9 10" key="1">
    <citation type="submission" date="2019-01" db="EMBL/GenBank/DDBJ databases">
        <title>Pseudoxanthomonas composti sp. nov., isolated from compost.</title>
        <authorList>
            <person name="Yang G."/>
        </authorList>
    </citation>
    <scope>NUCLEOTIDE SEQUENCE [LARGE SCALE GENOMIC DNA]</scope>
    <source>
        <strain evidence="9 10">GSS15</strain>
    </source>
</reference>